<evidence type="ECO:0000313" key="1">
    <source>
        <dbReference type="EMBL" id="PKA48637.1"/>
    </source>
</evidence>
<keyword evidence="2" id="KW-1185">Reference proteome</keyword>
<gene>
    <name evidence="1" type="ORF">AXF42_Ash021046</name>
</gene>
<sequence length="182" mass="21036">MSLATEQSCGCRDLVEREGDLPLSPSSRSSSRATLRDRRRLRVAARRLTVAAWPHEATGDCAGWRGCRDQYNIPETKVLILLSSASMTLMFFPCSEMQKHPRRVEDYAFIHPVPNWWCSHLATEQEHDRCSEVDLHQALGISHWLGEPDQEWRMLGTAASARCKRAMMKAQHDHMNKYKWWN</sequence>
<name>A0A2H9ZZF3_9ASPA</name>
<dbReference type="AlphaFoldDB" id="A0A2H9ZZF3"/>
<proteinExistence type="predicted"/>
<evidence type="ECO:0000313" key="2">
    <source>
        <dbReference type="Proteomes" id="UP000236161"/>
    </source>
</evidence>
<protein>
    <submittedName>
        <fullName evidence="1">Uncharacterized protein</fullName>
    </submittedName>
</protein>
<dbReference type="Proteomes" id="UP000236161">
    <property type="component" value="Unassembled WGS sequence"/>
</dbReference>
<dbReference type="EMBL" id="KZ452286">
    <property type="protein sequence ID" value="PKA48637.1"/>
    <property type="molecule type" value="Genomic_DNA"/>
</dbReference>
<accession>A0A2H9ZZF3</accession>
<reference evidence="1 2" key="1">
    <citation type="journal article" date="2017" name="Nature">
        <title>The Apostasia genome and the evolution of orchids.</title>
        <authorList>
            <person name="Zhang G.Q."/>
            <person name="Liu K.W."/>
            <person name="Li Z."/>
            <person name="Lohaus R."/>
            <person name="Hsiao Y.Y."/>
            <person name="Niu S.C."/>
            <person name="Wang J.Y."/>
            <person name="Lin Y.C."/>
            <person name="Xu Q."/>
            <person name="Chen L.J."/>
            <person name="Yoshida K."/>
            <person name="Fujiwara S."/>
            <person name="Wang Z.W."/>
            <person name="Zhang Y.Q."/>
            <person name="Mitsuda N."/>
            <person name="Wang M."/>
            <person name="Liu G.H."/>
            <person name="Pecoraro L."/>
            <person name="Huang H.X."/>
            <person name="Xiao X.J."/>
            <person name="Lin M."/>
            <person name="Wu X.Y."/>
            <person name="Wu W.L."/>
            <person name="Chen Y.Y."/>
            <person name="Chang S.B."/>
            <person name="Sakamoto S."/>
            <person name="Ohme-Takagi M."/>
            <person name="Yagi M."/>
            <person name="Zeng S.J."/>
            <person name="Shen C.Y."/>
            <person name="Yeh C.M."/>
            <person name="Luo Y.B."/>
            <person name="Tsai W.C."/>
            <person name="Van de Peer Y."/>
            <person name="Liu Z.J."/>
        </authorList>
    </citation>
    <scope>NUCLEOTIDE SEQUENCE [LARGE SCALE GENOMIC DNA]</scope>
    <source>
        <strain evidence="2">cv. Shenzhen</strain>
        <tissue evidence="1">Stem</tissue>
    </source>
</reference>
<organism evidence="1 2">
    <name type="scientific">Apostasia shenzhenica</name>
    <dbReference type="NCBI Taxonomy" id="1088818"/>
    <lineage>
        <taxon>Eukaryota</taxon>
        <taxon>Viridiplantae</taxon>
        <taxon>Streptophyta</taxon>
        <taxon>Embryophyta</taxon>
        <taxon>Tracheophyta</taxon>
        <taxon>Spermatophyta</taxon>
        <taxon>Magnoliopsida</taxon>
        <taxon>Liliopsida</taxon>
        <taxon>Asparagales</taxon>
        <taxon>Orchidaceae</taxon>
        <taxon>Apostasioideae</taxon>
        <taxon>Apostasia</taxon>
    </lineage>
</organism>